<feature type="domain" description="DDH" evidence="6">
    <location>
        <begin position="78"/>
        <end position="227"/>
    </location>
</feature>
<dbReference type="Proteomes" id="UP000229307">
    <property type="component" value="Unassembled WGS sequence"/>
</dbReference>
<sequence>MKWNIAYCDENLKKNLANELGIPMLLAQMLMNRGIMKIEDAFRFISPQLKHLHDPFLMKGMKEGVDRLKKAIQKKEQMCIYGDYDTDGISGAAVLFIILQKLGANVISHIPHRIKEGYGLNADTIKRLSEEGTKILITVDCGITSVSQISLARQLGIDVILTDHHQPLAMFPPANIIINPKQSDCPYPFKELAGVGVAFKLCQALDSAEAGGLLRNEEHLDLVALGTIADLVPLRDENRIFVKYGLESFSRTTKPGLKALGEVSGTDLEDIDASHIGFKFAPRINAGGRMGDAKRGLSLLLSKDFQEAMVLATMLNEENRSRQRVQEQVFKEAQAAAQGTDHKGKGIIVISSDKWHRGVIGIVASRLVEEFSCPVVVISIEDGVGYASARSVEGINIMDVINEGADLLYSYGGHKYAAGFTVKEDKIAELKEKIESAIAKLPERTEIQRQALAEAEMDPTEILSSVFKDCLRLFSPFGKENPYPVFIARDMRVISPQVTGSGHLRILLEGSGGKIEMIGFRKGDMAQELSAGIFIDVVFSPHIDKSGDLYMSLEDFEIPEAV</sequence>
<dbReference type="InterPro" id="IPR004610">
    <property type="entry name" value="RecJ"/>
</dbReference>
<evidence type="ECO:0000313" key="9">
    <source>
        <dbReference type="EMBL" id="PIZ17635.1"/>
    </source>
</evidence>
<dbReference type="InterPro" id="IPR038763">
    <property type="entry name" value="DHH_sf"/>
</dbReference>
<dbReference type="InterPro" id="IPR051673">
    <property type="entry name" value="SSDNA_exonuclease_RecJ"/>
</dbReference>
<dbReference type="PANTHER" id="PTHR30255:SF2">
    <property type="entry name" value="SINGLE-STRANDED-DNA-SPECIFIC EXONUCLEASE RECJ"/>
    <property type="match status" value="1"/>
</dbReference>
<dbReference type="AlphaFoldDB" id="A0A2M7SDM6"/>
<dbReference type="InterPro" id="IPR001667">
    <property type="entry name" value="DDH_dom"/>
</dbReference>
<dbReference type="Pfam" id="PF01368">
    <property type="entry name" value="DHH"/>
    <property type="match status" value="1"/>
</dbReference>
<feature type="domain" description="DHHA1" evidence="7">
    <location>
        <begin position="347"/>
        <end position="439"/>
    </location>
</feature>
<dbReference type="GO" id="GO:0008409">
    <property type="term" value="F:5'-3' exonuclease activity"/>
    <property type="evidence" value="ECO:0007669"/>
    <property type="project" value="InterPro"/>
</dbReference>
<evidence type="ECO:0000313" key="10">
    <source>
        <dbReference type="Proteomes" id="UP000229307"/>
    </source>
</evidence>
<comment type="similarity">
    <text evidence="1">Belongs to the RecJ family.</text>
</comment>
<dbReference type="Gene3D" id="3.90.1640.30">
    <property type="match status" value="1"/>
</dbReference>
<evidence type="ECO:0000256" key="4">
    <source>
        <dbReference type="ARBA" id="ARBA00022801"/>
    </source>
</evidence>
<keyword evidence="4" id="KW-0378">Hydrolase</keyword>
<dbReference type="Pfam" id="PF17768">
    <property type="entry name" value="RecJ_OB"/>
    <property type="match status" value="1"/>
</dbReference>
<evidence type="ECO:0000259" key="8">
    <source>
        <dbReference type="Pfam" id="PF17768"/>
    </source>
</evidence>
<organism evidence="9 10">
    <name type="scientific">Candidatus Desantisbacteria bacterium CG_4_10_14_0_8_um_filter_48_22</name>
    <dbReference type="NCBI Taxonomy" id="1974543"/>
    <lineage>
        <taxon>Bacteria</taxon>
        <taxon>Candidatus Desantisiibacteriota</taxon>
    </lineage>
</organism>
<dbReference type="SUPFAM" id="SSF64182">
    <property type="entry name" value="DHH phosphoesterases"/>
    <property type="match status" value="1"/>
</dbReference>
<keyword evidence="3" id="KW-0540">Nuclease</keyword>
<dbReference type="Gene3D" id="3.10.310.30">
    <property type="match status" value="1"/>
</dbReference>
<accession>A0A2M7SDM6</accession>
<dbReference type="PANTHER" id="PTHR30255">
    <property type="entry name" value="SINGLE-STRANDED-DNA-SPECIFIC EXONUCLEASE RECJ"/>
    <property type="match status" value="1"/>
</dbReference>
<protein>
    <recommendedName>
        <fullName evidence="2">Single-stranded-DNA-specific exonuclease RecJ</fullName>
    </recommendedName>
</protein>
<dbReference type="GO" id="GO:0006281">
    <property type="term" value="P:DNA repair"/>
    <property type="evidence" value="ECO:0007669"/>
    <property type="project" value="InterPro"/>
</dbReference>
<dbReference type="InterPro" id="IPR003156">
    <property type="entry name" value="DHHA1_dom"/>
</dbReference>
<evidence type="ECO:0000256" key="3">
    <source>
        <dbReference type="ARBA" id="ARBA00022722"/>
    </source>
</evidence>
<evidence type="ECO:0000259" key="7">
    <source>
        <dbReference type="Pfam" id="PF02272"/>
    </source>
</evidence>
<evidence type="ECO:0000256" key="5">
    <source>
        <dbReference type="ARBA" id="ARBA00022839"/>
    </source>
</evidence>
<dbReference type="GO" id="GO:0003676">
    <property type="term" value="F:nucleic acid binding"/>
    <property type="evidence" value="ECO:0007669"/>
    <property type="project" value="InterPro"/>
</dbReference>
<dbReference type="EMBL" id="PFMR01000098">
    <property type="protein sequence ID" value="PIZ17635.1"/>
    <property type="molecule type" value="Genomic_DNA"/>
</dbReference>
<keyword evidence="5 9" id="KW-0269">Exonuclease</keyword>
<dbReference type="NCBIfam" id="TIGR00644">
    <property type="entry name" value="recJ"/>
    <property type="match status" value="1"/>
</dbReference>
<proteinExistence type="inferred from homology"/>
<dbReference type="Pfam" id="PF02272">
    <property type="entry name" value="DHHA1"/>
    <property type="match status" value="1"/>
</dbReference>
<dbReference type="InterPro" id="IPR041122">
    <property type="entry name" value="RecJ_OB"/>
</dbReference>
<dbReference type="GO" id="GO:0006310">
    <property type="term" value="P:DNA recombination"/>
    <property type="evidence" value="ECO:0007669"/>
    <property type="project" value="InterPro"/>
</dbReference>
<evidence type="ECO:0000256" key="2">
    <source>
        <dbReference type="ARBA" id="ARBA00019841"/>
    </source>
</evidence>
<reference evidence="10" key="1">
    <citation type="submission" date="2017-09" db="EMBL/GenBank/DDBJ databases">
        <title>Depth-based differentiation of microbial function through sediment-hosted aquifers and enrichment of novel symbionts in the deep terrestrial subsurface.</title>
        <authorList>
            <person name="Probst A.J."/>
            <person name="Ladd B."/>
            <person name="Jarett J.K."/>
            <person name="Geller-Mcgrath D.E."/>
            <person name="Sieber C.M.K."/>
            <person name="Emerson J.B."/>
            <person name="Anantharaman K."/>
            <person name="Thomas B.C."/>
            <person name="Malmstrom R."/>
            <person name="Stieglmeier M."/>
            <person name="Klingl A."/>
            <person name="Woyke T."/>
            <person name="Ryan C.M."/>
            <person name="Banfield J.F."/>
        </authorList>
    </citation>
    <scope>NUCLEOTIDE SEQUENCE [LARGE SCALE GENOMIC DNA]</scope>
</reference>
<evidence type="ECO:0000256" key="1">
    <source>
        <dbReference type="ARBA" id="ARBA00005915"/>
    </source>
</evidence>
<feature type="domain" description="RecJ OB" evidence="8">
    <location>
        <begin position="455"/>
        <end position="544"/>
    </location>
</feature>
<gene>
    <name evidence="9" type="primary">recJ</name>
    <name evidence="9" type="ORF">COY52_03595</name>
</gene>
<evidence type="ECO:0000259" key="6">
    <source>
        <dbReference type="Pfam" id="PF01368"/>
    </source>
</evidence>
<comment type="caution">
    <text evidence="9">The sequence shown here is derived from an EMBL/GenBank/DDBJ whole genome shotgun (WGS) entry which is preliminary data.</text>
</comment>
<name>A0A2M7SDM6_9BACT</name>